<dbReference type="Proteomes" id="UP000051015">
    <property type="component" value="Unassembled WGS sequence"/>
</dbReference>
<dbReference type="EMBL" id="AYZD01000025">
    <property type="protein sequence ID" value="KRM95468.1"/>
    <property type="molecule type" value="Genomic_DNA"/>
</dbReference>
<evidence type="ECO:0000313" key="2">
    <source>
        <dbReference type="Proteomes" id="UP000051015"/>
    </source>
</evidence>
<dbReference type="PATRIC" id="fig|1423725.3.peg.1829"/>
<evidence type="ECO:0000313" key="1">
    <source>
        <dbReference type="EMBL" id="KRM95468.1"/>
    </source>
</evidence>
<reference evidence="1 2" key="1">
    <citation type="journal article" date="2015" name="Genome Announc.">
        <title>Expanding the biotechnology potential of lactobacilli through comparative genomics of 213 strains and associated genera.</title>
        <authorList>
            <person name="Sun Z."/>
            <person name="Harris H.M."/>
            <person name="McCann A."/>
            <person name="Guo C."/>
            <person name="Argimon S."/>
            <person name="Zhang W."/>
            <person name="Yang X."/>
            <person name="Jeffery I.B."/>
            <person name="Cooney J.C."/>
            <person name="Kagawa T.F."/>
            <person name="Liu W."/>
            <person name="Song Y."/>
            <person name="Salvetti E."/>
            <person name="Wrobel A."/>
            <person name="Rasinkangas P."/>
            <person name="Parkhill J."/>
            <person name="Rea M.C."/>
            <person name="O'Sullivan O."/>
            <person name="Ritari J."/>
            <person name="Douillard F.P."/>
            <person name="Paul Ross R."/>
            <person name="Yang R."/>
            <person name="Briner A.E."/>
            <person name="Felis G.E."/>
            <person name="de Vos W.M."/>
            <person name="Barrangou R."/>
            <person name="Klaenhammer T.R."/>
            <person name="Caufield P.W."/>
            <person name="Cui Y."/>
            <person name="Zhang H."/>
            <person name="O'Toole P.W."/>
        </authorList>
    </citation>
    <scope>NUCLEOTIDE SEQUENCE [LARGE SCALE GENOMIC DNA]</scope>
    <source>
        <strain evidence="1 2">DSM 21051</strain>
    </source>
</reference>
<accession>A0A0R2D5J2</accession>
<gene>
    <name evidence="1" type="ORF">FC19_GL001780</name>
</gene>
<keyword evidence="2" id="KW-1185">Reference proteome</keyword>
<protein>
    <submittedName>
        <fullName evidence="1">Uncharacterized protein</fullName>
    </submittedName>
</protein>
<dbReference type="AntiFam" id="ANF00006">
    <property type="entry name" value="Translation of CRISPR region"/>
</dbReference>
<dbReference type="AlphaFoldDB" id="A0A0R2D5J2"/>
<name>A0A0R2D5J2_9LACO</name>
<organism evidence="1 2">
    <name type="scientific">Liquorilactobacillus aquaticus DSM 21051</name>
    <dbReference type="NCBI Taxonomy" id="1423725"/>
    <lineage>
        <taxon>Bacteria</taxon>
        <taxon>Bacillati</taxon>
        <taxon>Bacillota</taxon>
        <taxon>Bacilli</taxon>
        <taxon>Lactobacillales</taxon>
        <taxon>Lactobacillaceae</taxon>
        <taxon>Liquorilactobacillus</taxon>
    </lineage>
</organism>
<proteinExistence type="predicted"/>
<sequence length="111" mass="12473">MRGEYQEITFKTIDMVGSHPRMRGEYCPVGVLSINPIGSPPHARGILNAAFLNLFIFRITPACAGNTVATLTLFRCDKDHPRMRGEYLQKSVKTWEFWGSPPHARGILIIS</sequence>
<comment type="caution">
    <text evidence="1">The sequence shown here is derived from an EMBL/GenBank/DDBJ whole genome shotgun (WGS) entry which is preliminary data.</text>
</comment>
<dbReference type="STRING" id="1423725.FC19_GL001780"/>
<dbReference type="AntiFam" id="ANF00057">
    <property type="entry name" value="Translation of E. coli type CRISPR repeat"/>
</dbReference>